<dbReference type="Proteomes" id="UP001601442">
    <property type="component" value="Unassembled WGS sequence"/>
</dbReference>
<dbReference type="EMBL" id="JBIAMT010000010">
    <property type="protein sequence ID" value="MFF0501600.1"/>
    <property type="molecule type" value="Genomic_DNA"/>
</dbReference>
<feature type="domain" description="SnoaL-like" evidence="1">
    <location>
        <begin position="4"/>
        <end position="71"/>
    </location>
</feature>
<name>A0ABW6PEM7_9NOCA</name>
<dbReference type="SUPFAM" id="SSF54427">
    <property type="entry name" value="NTF2-like"/>
    <property type="match status" value="1"/>
</dbReference>
<protein>
    <submittedName>
        <fullName evidence="2">Nuclear transport factor 2 family protein</fullName>
    </submittedName>
</protein>
<accession>A0ABW6PEM7</accession>
<evidence type="ECO:0000313" key="2">
    <source>
        <dbReference type="EMBL" id="MFF0501600.1"/>
    </source>
</evidence>
<dbReference type="Gene3D" id="3.10.450.50">
    <property type="match status" value="1"/>
</dbReference>
<evidence type="ECO:0000313" key="3">
    <source>
        <dbReference type="Proteomes" id="UP001601442"/>
    </source>
</evidence>
<gene>
    <name evidence="2" type="ORF">ACFYU5_34755</name>
</gene>
<dbReference type="RefSeq" id="WP_324195722.1">
    <property type="nucleotide sequence ID" value="NZ_JBIAMT010000010.1"/>
</dbReference>
<organism evidence="2 3">
    <name type="scientific">Nocardia aobensis</name>
    <dbReference type="NCBI Taxonomy" id="257277"/>
    <lineage>
        <taxon>Bacteria</taxon>
        <taxon>Bacillati</taxon>
        <taxon>Actinomycetota</taxon>
        <taxon>Actinomycetes</taxon>
        <taxon>Mycobacteriales</taxon>
        <taxon>Nocardiaceae</taxon>
        <taxon>Nocardia</taxon>
    </lineage>
</organism>
<dbReference type="InterPro" id="IPR032710">
    <property type="entry name" value="NTF2-like_dom_sf"/>
</dbReference>
<dbReference type="InterPro" id="IPR037401">
    <property type="entry name" value="SnoaL-like"/>
</dbReference>
<dbReference type="Pfam" id="PF12680">
    <property type="entry name" value="SnoaL_2"/>
    <property type="match status" value="1"/>
</dbReference>
<sequence length="84" mass="9089">MGAQPHVGREAIVAFFSSLDNMTTKAELLTSRVAGNSAAFHMRVTASSPSRTLTIEPIDVITVDDHGKITSLRPYWGPPDFTTT</sequence>
<keyword evidence="3" id="KW-1185">Reference proteome</keyword>
<comment type="caution">
    <text evidence="2">The sequence shown here is derived from an EMBL/GenBank/DDBJ whole genome shotgun (WGS) entry which is preliminary data.</text>
</comment>
<reference evidence="2 3" key="1">
    <citation type="submission" date="2024-10" db="EMBL/GenBank/DDBJ databases">
        <title>The Natural Products Discovery Center: Release of the First 8490 Sequenced Strains for Exploring Actinobacteria Biosynthetic Diversity.</title>
        <authorList>
            <person name="Kalkreuter E."/>
            <person name="Kautsar S.A."/>
            <person name="Yang D."/>
            <person name="Bader C.D."/>
            <person name="Teijaro C.N."/>
            <person name="Fluegel L."/>
            <person name="Davis C.M."/>
            <person name="Simpson J.R."/>
            <person name="Lauterbach L."/>
            <person name="Steele A.D."/>
            <person name="Gui C."/>
            <person name="Meng S."/>
            <person name="Li G."/>
            <person name="Viehrig K."/>
            <person name="Ye F."/>
            <person name="Su P."/>
            <person name="Kiefer A.F."/>
            <person name="Nichols A."/>
            <person name="Cepeda A.J."/>
            <person name="Yan W."/>
            <person name="Fan B."/>
            <person name="Jiang Y."/>
            <person name="Adhikari A."/>
            <person name="Zheng C.-J."/>
            <person name="Schuster L."/>
            <person name="Cowan T.M."/>
            <person name="Smanski M.J."/>
            <person name="Chevrette M.G."/>
            <person name="De Carvalho L.P.S."/>
            <person name="Shen B."/>
        </authorList>
    </citation>
    <scope>NUCLEOTIDE SEQUENCE [LARGE SCALE GENOMIC DNA]</scope>
    <source>
        <strain evidence="2 3">NPDC004119</strain>
    </source>
</reference>
<proteinExistence type="predicted"/>
<evidence type="ECO:0000259" key="1">
    <source>
        <dbReference type="Pfam" id="PF12680"/>
    </source>
</evidence>